<feature type="domain" description="ATP-grasp" evidence="5">
    <location>
        <begin position="106"/>
        <end position="293"/>
    </location>
</feature>
<dbReference type="RefSeq" id="WP_148979787.1">
    <property type="nucleotide sequence ID" value="NZ_JBNILM010000005.1"/>
</dbReference>
<dbReference type="GO" id="GO:0009432">
    <property type="term" value="P:SOS response"/>
    <property type="evidence" value="ECO:0007669"/>
    <property type="project" value="TreeGrafter"/>
</dbReference>
<evidence type="ECO:0000256" key="1">
    <source>
        <dbReference type="ARBA" id="ARBA00022723"/>
    </source>
</evidence>
<dbReference type="Gene3D" id="3.30.470.20">
    <property type="entry name" value="ATP-grasp fold, B domain"/>
    <property type="match status" value="1"/>
</dbReference>
<dbReference type="PROSITE" id="PS50975">
    <property type="entry name" value="ATP_GRASP"/>
    <property type="match status" value="1"/>
</dbReference>
<keyword evidence="2 4" id="KW-0547">Nucleotide-binding</keyword>
<evidence type="ECO:0000313" key="7">
    <source>
        <dbReference type="Proteomes" id="UP000324517"/>
    </source>
</evidence>
<dbReference type="SUPFAM" id="SSF56059">
    <property type="entry name" value="Glutathione synthetase ATP-binding domain-like"/>
    <property type="match status" value="1"/>
</dbReference>
<evidence type="ECO:0000256" key="2">
    <source>
        <dbReference type="ARBA" id="ARBA00022741"/>
    </source>
</evidence>
<reference evidence="6 7" key="1">
    <citation type="submission" date="2019-08" db="EMBL/GenBank/DDBJ databases">
        <title>Bacillus genomes from the desert of Cuatro Cienegas, Coahuila.</title>
        <authorList>
            <person name="Olmedo-Alvarez G."/>
        </authorList>
    </citation>
    <scope>NUCLEOTIDE SEQUENCE [LARGE SCALE GENOMIC DNA]</scope>
    <source>
        <strain evidence="6 7">CH98b_3T</strain>
    </source>
</reference>
<organism evidence="6 7">
    <name type="scientific">Sutcliffiella horikoshii</name>
    <dbReference type="NCBI Taxonomy" id="79883"/>
    <lineage>
        <taxon>Bacteria</taxon>
        <taxon>Bacillati</taxon>
        <taxon>Bacillota</taxon>
        <taxon>Bacilli</taxon>
        <taxon>Bacillales</taxon>
        <taxon>Bacillaceae</taxon>
        <taxon>Sutcliffiella</taxon>
    </lineage>
</organism>
<dbReference type="InterPro" id="IPR004666">
    <property type="entry name" value="Rp_bS6_RimK/Lys_biosynth_LsyX"/>
</dbReference>
<keyword evidence="1" id="KW-0479">Metal-binding</keyword>
<gene>
    <name evidence="6" type="ORF">FZC75_14325</name>
</gene>
<dbReference type="GO" id="GO:0005524">
    <property type="term" value="F:ATP binding"/>
    <property type="evidence" value="ECO:0007669"/>
    <property type="project" value="UniProtKB-UniRule"/>
</dbReference>
<sequence length="303" mass="34124">MKQLLCWIIYNGNLPQQKFIELAEWFDTEAKKHNISTKLMKNNDLFPSVTDGKATLEGVHHKHELPDFVFFLDKDVLLARHLEKMGIPVYNSASCIEICDNKSLTFQTLADHGIPMPKTLLAPMVFHAHENLDPFYQAADILGFPLVLKEAYGSFGMQVFLIQTIEELLAKIKEIGNRPFLLQEFISSSKGKDIRLNVVGDEVVASMMRISETDFRANVSNGGKMLKYEPTSYEKEIAIRSAKLVGADFAGVDLLFADDGSPLVCEINSNAHIKNIFDCTGINVTTYIVPHILKKWKETQNES</sequence>
<evidence type="ECO:0000313" key="6">
    <source>
        <dbReference type="EMBL" id="TYS71202.1"/>
    </source>
</evidence>
<dbReference type="InterPro" id="IPR013815">
    <property type="entry name" value="ATP_grasp_subdomain_1"/>
</dbReference>
<dbReference type="Gene3D" id="3.30.1490.20">
    <property type="entry name" value="ATP-grasp fold, A domain"/>
    <property type="match status" value="1"/>
</dbReference>
<dbReference type="NCBIfam" id="TIGR00768">
    <property type="entry name" value="rimK_fam"/>
    <property type="match status" value="1"/>
</dbReference>
<comment type="caution">
    <text evidence="6">The sequence shown here is derived from an EMBL/GenBank/DDBJ whole genome shotgun (WGS) entry which is preliminary data.</text>
</comment>
<dbReference type="Gene3D" id="3.40.50.20">
    <property type="match status" value="1"/>
</dbReference>
<dbReference type="GO" id="GO:0046872">
    <property type="term" value="F:metal ion binding"/>
    <property type="evidence" value="ECO:0007669"/>
    <property type="project" value="UniProtKB-KW"/>
</dbReference>
<dbReference type="AlphaFoldDB" id="A0A5D4T9R2"/>
<keyword evidence="3 4" id="KW-0067">ATP-binding</keyword>
<dbReference type="InterPro" id="IPR013651">
    <property type="entry name" value="ATP-grasp_RimK-type"/>
</dbReference>
<dbReference type="EMBL" id="VTET01000007">
    <property type="protein sequence ID" value="TYS71202.1"/>
    <property type="molecule type" value="Genomic_DNA"/>
</dbReference>
<proteinExistence type="predicted"/>
<accession>A0A5D4T9R2</accession>
<dbReference type="PANTHER" id="PTHR21621:SF0">
    <property type="entry name" value="BETA-CITRYLGLUTAMATE SYNTHASE B-RELATED"/>
    <property type="match status" value="1"/>
</dbReference>
<dbReference type="Pfam" id="PF08443">
    <property type="entry name" value="RimK"/>
    <property type="match status" value="1"/>
</dbReference>
<evidence type="ECO:0000259" key="5">
    <source>
        <dbReference type="PROSITE" id="PS50975"/>
    </source>
</evidence>
<name>A0A5D4T9R2_9BACI</name>
<dbReference type="OrthoDB" id="9786585at2"/>
<evidence type="ECO:0000256" key="3">
    <source>
        <dbReference type="ARBA" id="ARBA00022840"/>
    </source>
</evidence>
<dbReference type="GO" id="GO:0018169">
    <property type="term" value="F:ribosomal S6-glutamic acid ligase activity"/>
    <property type="evidence" value="ECO:0007669"/>
    <property type="project" value="TreeGrafter"/>
</dbReference>
<dbReference type="InterPro" id="IPR011761">
    <property type="entry name" value="ATP-grasp"/>
</dbReference>
<dbReference type="GO" id="GO:0005737">
    <property type="term" value="C:cytoplasm"/>
    <property type="evidence" value="ECO:0007669"/>
    <property type="project" value="TreeGrafter"/>
</dbReference>
<dbReference type="Proteomes" id="UP000324517">
    <property type="component" value="Unassembled WGS sequence"/>
</dbReference>
<dbReference type="PANTHER" id="PTHR21621">
    <property type="entry name" value="RIBOSOMAL PROTEIN S6 MODIFICATION PROTEIN"/>
    <property type="match status" value="1"/>
</dbReference>
<protein>
    <submittedName>
        <fullName evidence="6">RimK family alpha-L-glutamate ligase</fullName>
    </submittedName>
</protein>
<keyword evidence="6" id="KW-0436">Ligase</keyword>
<evidence type="ECO:0000256" key="4">
    <source>
        <dbReference type="PROSITE-ProRule" id="PRU00409"/>
    </source>
</evidence>